<accession>A0A7W3FQ65</accession>
<dbReference type="Pfam" id="PF04389">
    <property type="entry name" value="Peptidase_M28"/>
    <property type="match status" value="1"/>
</dbReference>
<dbReference type="SUPFAM" id="SSF53187">
    <property type="entry name" value="Zn-dependent exopeptidases"/>
    <property type="match status" value="1"/>
</dbReference>
<dbReference type="EMBL" id="JACGXS010000011">
    <property type="protein sequence ID" value="MBA8683367.1"/>
    <property type="molecule type" value="Genomic_DNA"/>
</dbReference>
<proteinExistence type="predicted"/>
<protein>
    <submittedName>
        <fullName evidence="2">M28 family peptidase</fullName>
    </submittedName>
</protein>
<dbReference type="PANTHER" id="PTHR12147">
    <property type="entry name" value="METALLOPEPTIDASE M28 FAMILY MEMBER"/>
    <property type="match status" value="1"/>
</dbReference>
<reference evidence="2 3" key="1">
    <citation type="submission" date="2020-08" db="EMBL/GenBank/DDBJ databases">
        <title>Stenotrophomonas tumulicola JCM 30961.</title>
        <authorList>
            <person name="Deng Y."/>
        </authorList>
    </citation>
    <scope>NUCLEOTIDE SEQUENCE [LARGE SCALE GENOMIC DNA]</scope>
    <source>
        <strain evidence="2 3">JCM 30961</strain>
    </source>
</reference>
<dbReference type="InterPro" id="IPR007484">
    <property type="entry name" value="Peptidase_M28"/>
</dbReference>
<comment type="caution">
    <text evidence="2">The sequence shown here is derived from an EMBL/GenBank/DDBJ whole genome shotgun (WGS) entry which is preliminary data.</text>
</comment>
<dbReference type="AlphaFoldDB" id="A0A7W3FQ65"/>
<dbReference type="RefSeq" id="WP_182340810.1">
    <property type="nucleotide sequence ID" value="NZ_JACGXS010000011.1"/>
</dbReference>
<sequence>MPSASIEHSRGVAGCFERRNGSLGSRSSRHAREQDAPRLLRIRNASGLFTACVLLASALPAGSASRREQPPVAPGPHRDALIPATGASAGPHSARGAPLLPQALPSISNGVIALCVAQPRHCAAAVTAGMLVLGVTGLAAATWPASRMTGAVSPVSPVQRLDRLEEEIERIELHGPDNAGTALLQIARDCGGEPQCRAERINALLETLPQATIAHLQELVAPIGEASASAQAAMAPWPGGADATPLLGDSPLLALAEALAMIYTPEAAAFQDDMETIVASTSSDTAAGASPGQRWIEANSRRQQVIAGLLQRDAGHVEWLPYAARGLGPLGMEDPSPAFNLRIRMPPAPGTAPARRLLLVAHGDMIGLSRGSHGAYDNASGVATLLHVARQLAAEAPLAGTQVDLLVTSNEELGLLGANAYITQCRECDDCPTMVINIDLVGRGGHSYVLSGSEALAASPYLGRAPMFLQAPTTSDTERREALAFERHFAANGFTRAVPGTALLMTSDNVAFQNASIPCIGIAQVSAVDAEAWVRLDTARMDWLACDVQVDWSRHEALRNGQLQLPADEVAELERRYHAADQAWQRLQALRADHPLAPPVLVHGANDRLHRVSAPMGVAFADALLDVVRHRRRDTPTRPPAATDTSHA</sequence>
<dbReference type="GO" id="GO:0006508">
    <property type="term" value="P:proteolysis"/>
    <property type="evidence" value="ECO:0007669"/>
    <property type="project" value="InterPro"/>
</dbReference>
<organism evidence="2 3">
    <name type="scientific">Stenotrophomonas tumulicola</name>
    <dbReference type="NCBI Taxonomy" id="1685415"/>
    <lineage>
        <taxon>Bacteria</taxon>
        <taxon>Pseudomonadati</taxon>
        <taxon>Pseudomonadota</taxon>
        <taxon>Gammaproteobacteria</taxon>
        <taxon>Lysobacterales</taxon>
        <taxon>Lysobacteraceae</taxon>
        <taxon>Stenotrophomonas</taxon>
    </lineage>
</organism>
<evidence type="ECO:0000313" key="3">
    <source>
        <dbReference type="Proteomes" id="UP000547058"/>
    </source>
</evidence>
<gene>
    <name evidence="2" type="ORF">H4O11_16330</name>
</gene>
<dbReference type="InterPro" id="IPR045175">
    <property type="entry name" value="M28_fam"/>
</dbReference>
<name>A0A7W3FQ65_9GAMM</name>
<dbReference type="PANTHER" id="PTHR12147:SF26">
    <property type="entry name" value="PEPTIDASE M28 DOMAIN-CONTAINING PROTEIN"/>
    <property type="match status" value="1"/>
</dbReference>
<evidence type="ECO:0000259" key="1">
    <source>
        <dbReference type="Pfam" id="PF04389"/>
    </source>
</evidence>
<dbReference type="Proteomes" id="UP000547058">
    <property type="component" value="Unassembled WGS sequence"/>
</dbReference>
<dbReference type="GO" id="GO:0008235">
    <property type="term" value="F:metalloexopeptidase activity"/>
    <property type="evidence" value="ECO:0007669"/>
    <property type="project" value="InterPro"/>
</dbReference>
<evidence type="ECO:0000313" key="2">
    <source>
        <dbReference type="EMBL" id="MBA8683367.1"/>
    </source>
</evidence>
<feature type="domain" description="Peptidase M28" evidence="1">
    <location>
        <begin position="349"/>
        <end position="530"/>
    </location>
</feature>
<keyword evidence="3" id="KW-1185">Reference proteome</keyword>
<dbReference type="Gene3D" id="3.40.630.10">
    <property type="entry name" value="Zn peptidases"/>
    <property type="match status" value="1"/>
</dbReference>